<name>A0ABU4GSZ1_9CLOT</name>
<protein>
    <recommendedName>
        <fullName evidence="5">ATP-dependent RNA helicase DbpA</fullName>
        <ecNumber evidence="5">3.6.4.13</ecNumber>
    </recommendedName>
</protein>
<dbReference type="Proteomes" id="UP001276854">
    <property type="component" value="Unassembled WGS sequence"/>
</dbReference>
<evidence type="ECO:0000313" key="10">
    <source>
        <dbReference type="EMBL" id="MDW2800766.1"/>
    </source>
</evidence>
<comment type="catalytic activity">
    <reaction evidence="5">
        <text>ATP + H2O = ADP + phosphate + H(+)</text>
        <dbReference type="Rhea" id="RHEA:13065"/>
        <dbReference type="ChEBI" id="CHEBI:15377"/>
        <dbReference type="ChEBI" id="CHEBI:15378"/>
        <dbReference type="ChEBI" id="CHEBI:30616"/>
        <dbReference type="ChEBI" id="CHEBI:43474"/>
        <dbReference type="ChEBI" id="CHEBI:456216"/>
        <dbReference type="EC" id="3.6.4.13"/>
    </reaction>
</comment>
<dbReference type="CDD" id="cd18787">
    <property type="entry name" value="SF2_C_DEAD"/>
    <property type="match status" value="1"/>
</dbReference>
<dbReference type="InterPro" id="IPR027417">
    <property type="entry name" value="P-loop_NTPase"/>
</dbReference>
<dbReference type="EC" id="3.6.4.13" evidence="5"/>
<dbReference type="InterPro" id="IPR001650">
    <property type="entry name" value="Helicase_C-like"/>
</dbReference>
<keyword evidence="3 5" id="KW-0347">Helicase</keyword>
<dbReference type="EMBL" id="JAWONS010000329">
    <property type="protein sequence ID" value="MDW2800766.1"/>
    <property type="molecule type" value="Genomic_DNA"/>
</dbReference>
<dbReference type="InterPro" id="IPR014014">
    <property type="entry name" value="RNA_helicase_DEAD_Q_motif"/>
</dbReference>
<dbReference type="Pfam" id="PF00270">
    <property type="entry name" value="DEAD"/>
    <property type="match status" value="1"/>
</dbReference>
<comment type="similarity">
    <text evidence="5">Belongs to the DEAD box helicase family. DbpA subfamily.</text>
</comment>
<comment type="subcellular location">
    <subcellularLocation>
        <location evidence="5">Cytoplasm</location>
    </subcellularLocation>
</comment>
<dbReference type="RefSeq" id="WP_318066925.1">
    <property type="nucleotide sequence ID" value="NZ_JAWONS010000329.1"/>
</dbReference>
<dbReference type="PANTHER" id="PTHR47959:SF1">
    <property type="entry name" value="ATP-DEPENDENT RNA HELICASE DBPA"/>
    <property type="match status" value="1"/>
</dbReference>
<dbReference type="PROSITE" id="PS51192">
    <property type="entry name" value="HELICASE_ATP_BIND_1"/>
    <property type="match status" value="1"/>
</dbReference>
<keyword evidence="1 5" id="KW-0547">Nucleotide-binding</keyword>
<evidence type="ECO:0000256" key="2">
    <source>
        <dbReference type="ARBA" id="ARBA00022801"/>
    </source>
</evidence>
<dbReference type="InterPro" id="IPR028619">
    <property type="entry name" value="DEAD_helicase_DbpA"/>
</dbReference>
<dbReference type="Pfam" id="PF03880">
    <property type="entry name" value="DbpA"/>
    <property type="match status" value="1"/>
</dbReference>
<evidence type="ECO:0000259" key="9">
    <source>
        <dbReference type="PROSITE" id="PS51195"/>
    </source>
</evidence>
<keyword evidence="4 5" id="KW-0067">ATP-binding</keyword>
<dbReference type="SMART" id="SM00487">
    <property type="entry name" value="DEXDc"/>
    <property type="match status" value="1"/>
</dbReference>
<evidence type="ECO:0000259" key="8">
    <source>
        <dbReference type="PROSITE" id="PS51194"/>
    </source>
</evidence>
<keyword evidence="5" id="KW-0694">RNA-binding</keyword>
<dbReference type="SUPFAM" id="SSF52540">
    <property type="entry name" value="P-loop containing nucleoside triphosphate hydrolases"/>
    <property type="match status" value="1"/>
</dbReference>
<proteinExistence type="inferred from homology"/>
<reference evidence="10 11" key="1">
    <citation type="submission" date="2023-10" db="EMBL/GenBank/DDBJ databases">
        <title>A novel Glycoside Hydrolase 43-Like Enzyme from Clostrdium boliviensis is an Endo-xylanase, and a Candidate for Xylooligosaccharides Production from Different Xylan Substrates.</title>
        <authorList>
            <person name="Alvarez M.T."/>
            <person name="Rocabado-Villegas L.R."/>
            <person name="Salas-Veizaga D.M."/>
            <person name="Linares-Pasten J.A."/>
            <person name="Gudmundsdottir E.E."/>
            <person name="Hreggvidsson G.O."/>
            <person name="Adlercreutz P."/>
            <person name="Nordberg Karlsson E."/>
        </authorList>
    </citation>
    <scope>NUCLEOTIDE SEQUENCE [LARGE SCALE GENOMIC DNA]</scope>
    <source>
        <strain evidence="10 11">E-1</strain>
    </source>
</reference>
<dbReference type="InterPro" id="IPR050079">
    <property type="entry name" value="DEAD_box_RNA_helicase"/>
</dbReference>
<organism evidence="10 11">
    <name type="scientific">Clostridium boliviensis</name>
    <dbReference type="NCBI Taxonomy" id="318465"/>
    <lineage>
        <taxon>Bacteria</taxon>
        <taxon>Bacillati</taxon>
        <taxon>Bacillota</taxon>
        <taxon>Clostridia</taxon>
        <taxon>Eubacteriales</taxon>
        <taxon>Clostridiaceae</taxon>
        <taxon>Clostridium</taxon>
    </lineage>
</organism>
<dbReference type="Gene3D" id="3.40.50.300">
    <property type="entry name" value="P-loop containing nucleotide triphosphate hydrolases"/>
    <property type="match status" value="2"/>
</dbReference>
<evidence type="ECO:0000256" key="3">
    <source>
        <dbReference type="ARBA" id="ARBA00022806"/>
    </source>
</evidence>
<evidence type="ECO:0000256" key="5">
    <source>
        <dbReference type="HAMAP-Rule" id="MF_00965"/>
    </source>
</evidence>
<dbReference type="Gene3D" id="3.30.70.330">
    <property type="match status" value="1"/>
</dbReference>
<evidence type="ECO:0000259" key="7">
    <source>
        <dbReference type="PROSITE" id="PS51192"/>
    </source>
</evidence>
<accession>A0ABU4GSZ1</accession>
<evidence type="ECO:0000313" key="11">
    <source>
        <dbReference type="Proteomes" id="UP001276854"/>
    </source>
</evidence>
<comment type="domain">
    <text evidence="5">Contains an N-terminal domain that binds non-specifically to RNA and a C-terminal domain that binds specifically and tightly to hairpin 92 of 23S rRNA.</text>
</comment>
<comment type="function">
    <text evidence="5">DEAD-box RNA helicase involved in the assembly of the 50S ribosomal subunit. Has an RNA-dependent ATPase activity, which is specific for 23S rRNA, and a 3' to 5' RNA helicase activity that uses the energy of ATP hydrolysis to destabilize and unwind short rRNA duplexes.</text>
</comment>
<dbReference type="InterPro" id="IPR000629">
    <property type="entry name" value="RNA-helicase_DEAD-box_CS"/>
</dbReference>
<feature type="region of interest" description="Involved in 23S rRNA binding" evidence="5">
    <location>
        <begin position="414"/>
        <end position="491"/>
    </location>
</feature>
<dbReference type="HAMAP" id="MF_00965">
    <property type="entry name" value="DEAD_helicase_DbpA"/>
    <property type="match status" value="1"/>
</dbReference>
<dbReference type="InterPro" id="IPR005580">
    <property type="entry name" value="DbpA/CsdA_RNA-bd_dom"/>
</dbReference>
<keyword evidence="11" id="KW-1185">Reference proteome</keyword>
<dbReference type="GO" id="GO:0004386">
    <property type="term" value="F:helicase activity"/>
    <property type="evidence" value="ECO:0007669"/>
    <property type="project" value="UniProtKB-KW"/>
</dbReference>
<dbReference type="PROSITE" id="PS00039">
    <property type="entry name" value="DEAD_ATP_HELICASE"/>
    <property type="match status" value="1"/>
</dbReference>
<evidence type="ECO:0000256" key="6">
    <source>
        <dbReference type="PROSITE-ProRule" id="PRU00552"/>
    </source>
</evidence>
<dbReference type="SMART" id="SM00490">
    <property type="entry name" value="HELICc"/>
    <property type="match status" value="1"/>
</dbReference>
<dbReference type="CDD" id="cd00268">
    <property type="entry name" value="DEADc"/>
    <property type="match status" value="1"/>
</dbReference>
<dbReference type="Pfam" id="PF00271">
    <property type="entry name" value="Helicase_C"/>
    <property type="match status" value="1"/>
</dbReference>
<keyword evidence="2 5" id="KW-0378">Hydrolase</keyword>
<feature type="domain" description="Helicase ATP-binding" evidence="7">
    <location>
        <begin position="43"/>
        <end position="213"/>
    </location>
</feature>
<dbReference type="InterPro" id="IPR044742">
    <property type="entry name" value="DEAD/DEAH_RhlB"/>
</dbReference>
<dbReference type="PROSITE" id="PS51195">
    <property type="entry name" value="Q_MOTIF"/>
    <property type="match status" value="1"/>
</dbReference>
<dbReference type="InterPro" id="IPR014001">
    <property type="entry name" value="Helicase_ATP-bd"/>
</dbReference>
<gene>
    <name evidence="5" type="primary">dbpA</name>
    <name evidence="10" type="ORF">RZO55_24655</name>
</gene>
<sequence>MNGMRGTNMIYKKFDSFSLSDEIKKALHVLDYEIPTEVQERVIPLALEKKDLIVKAKTGSGKTAAYAIPICETVNWLENKPQALVLTPTRELAIQVKEDFTNIGRFKRIKAAAIYGGHPFSIEKTELKQKTHVAVGTPGRVMDHIRKGTLPLSMISCLVIDEADRMLDMGFIDQVEEIIKELPDDRVTLLFSATMPQEIKDLSLNEHRIPTQIDIHEEGSLTADIEHSLFITSEEDKFDLLTDITIMENPDSCIIFCSTKDRVDLVWEQLKKMNYRPEKLHGGMEQTDRNSAIRRFKRGQYRYLVATDVAARGIDVDHISLVINYDIPMEAETYVHRTGRTGRAGHKGKAFLLATPSQDRFIRQIEAFIGFQIKERAVYEKTEVSKARLIFDKKIKAAPEIKQLKSDQLNKGIMKLRFNGGKKKKLRATNFVGVLSNLEGMSAEDIGIITIQDTLTYVEILNGKGPMVMEAMSHTTINGKQLKVTKALDKY</sequence>
<evidence type="ECO:0000256" key="4">
    <source>
        <dbReference type="ARBA" id="ARBA00022840"/>
    </source>
</evidence>
<dbReference type="PANTHER" id="PTHR47959">
    <property type="entry name" value="ATP-DEPENDENT RNA HELICASE RHLE-RELATED"/>
    <property type="match status" value="1"/>
</dbReference>
<comment type="caution">
    <text evidence="10">The sequence shown here is derived from an EMBL/GenBank/DDBJ whole genome shotgun (WGS) entry which is preliminary data.</text>
</comment>
<dbReference type="InterPro" id="IPR011545">
    <property type="entry name" value="DEAD/DEAH_box_helicase_dom"/>
</dbReference>
<feature type="domain" description="Helicase C-terminal" evidence="8">
    <location>
        <begin position="239"/>
        <end position="390"/>
    </location>
</feature>
<dbReference type="InterPro" id="IPR012677">
    <property type="entry name" value="Nucleotide-bd_a/b_plait_sf"/>
</dbReference>
<keyword evidence="5" id="KW-0690">Ribosome biogenesis</keyword>
<feature type="short sequence motif" description="Q motif" evidence="6">
    <location>
        <begin position="12"/>
        <end position="40"/>
    </location>
</feature>
<feature type="domain" description="DEAD-box RNA helicase Q" evidence="9">
    <location>
        <begin position="12"/>
        <end position="40"/>
    </location>
</feature>
<evidence type="ECO:0000256" key="1">
    <source>
        <dbReference type="ARBA" id="ARBA00022741"/>
    </source>
</evidence>
<dbReference type="PROSITE" id="PS51194">
    <property type="entry name" value="HELICASE_CTER"/>
    <property type="match status" value="1"/>
</dbReference>
<keyword evidence="5" id="KW-0963">Cytoplasm</keyword>